<keyword evidence="3" id="KW-1185">Reference proteome</keyword>
<gene>
    <name evidence="2" type="ORF">EYF70_10905</name>
</gene>
<dbReference type="PROSITE" id="PS51746">
    <property type="entry name" value="PPM_2"/>
    <property type="match status" value="1"/>
</dbReference>
<feature type="domain" description="PPM-type phosphatase" evidence="1">
    <location>
        <begin position="25"/>
        <end position="264"/>
    </location>
</feature>
<dbReference type="InterPro" id="IPR001932">
    <property type="entry name" value="PPM-type_phosphatase-like_dom"/>
</dbReference>
<dbReference type="EMBL" id="CP036401">
    <property type="protein sequence ID" value="QBI01294.1"/>
    <property type="molecule type" value="Genomic_DNA"/>
</dbReference>
<dbReference type="CDD" id="cd00143">
    <property type="entry name" value="PP2Cc"/>
    <property type="match status" value="1"/>
</dbReference>
<evidence type="ECO:0000259" key="1">
    <source>
        <dbReference type="PROSITE" id="PS51746"/>
    </source>
</evidence>
<dbReference type="Proteomes" id="UP000292307">
    <property type="component" value="Chromosome"/>
</dbReference>
<dbReference type="SMART" id="SM00331">
    <property type="entry name" value="PP2C_SIG"/>
    <property type="match status" value="1"/>
</dbReference>
<sequence length="284" mass="30696">MKPSSTSWRGATRAAASAKAIMELKITVLSKPGGRPVNEDAYGFWSNESACCCVMSDGAGGHAGGAVASKLAVAEILAWFRQRPDCSAGGIAEALRRANSAIVAMQQQSPQYARMRATVVVLAVDPARGTAIWGHIGDTRLYCFRDRRIILQTRDHSVLQSMVDAGYLQSEDLRGAPQRNLLLAALGDGAEFEPRIEDAAFALRDGDIFLLCTDGFWEYVDELHMEGALSLAASGEAWLRQLESRVISEGSEGQDNYSALVVACQEHAHQEHAHEKQGQPEAPP</sequence>
<organism evidence="2 3">
    <name type="scientific">Pseudoduganella albidiflava</name>
    <dbReference type="NCBI Taxonomy" id="321983"/>
    <lineage>
        <taxon>Bacteria</taxon>
        <taxon>Pseudomonadati</taxon>
        <taxon>Pseudomonadota</taxon>
        <taxon>Betaproteobacteria</taxon>
        <taxon>Burkholderiales</taxon>
        <taxon>Oxalobacteraceae</taxon>
        <taxon>Telluria group</taxon>
        <taxon>Pseudoduganella</taxon>
    </lineage>
</organism>
<dbReference type="InterPro" id="IPR036457">
    <property type="entry name" value="PPM-type-like_dom_sf"/>
</dbReference>
<dbReference type="SMART" id="SM00332">
    <property type="entry name" value="PP2Cc"/>
    <property type="match status" value="1"/>
</dbReference>
<reference evidence="2 3" key="1">
    <citation type="submission" date="2019-02" db="EMBL/GenBank/DDBJ databases">
        <title>Draft Genome Sequences of Six Type Strains of the Genus Massilia.</title>
        <authorList>
            <person name="Miess H."/>
            <person name="Frediansyhah A."/>
            <person name="Gross H."/>
        </authorList>
    </citation>
    <scope>NUCLEOTIDE SEQUENCE [LARGE SCALE GENOMIC DNA]</scope>
    <source>
        <strain evidence="2 3">DSM 17472</strain>
    </source>
</reference>
<name>A0ABX5RTU2_9BURK</name>
<dbReference type="SUPFAM" id="SSF81606">
    <property type="entry name" value="PP2C-like"/>
    <property type="match status" value="1"/>
</dbReference>
<dbReference type="Gene3D" id="3.60.40.10">
    <property type="entry name" value="PPM-type phosphatase domain"/>
    <property type="match status" value="1"/>
</dbReference>
<proteinExistence type="predicted"/>
<evidence type="ECO:0000313" key="2">
    <source>
        <dbReference type="EMBL" id="QBI01294.1"/>
    </source>
</evidence>
<protein>
    <submittedName>
        <fullName evidence="2">Serine/threonine-protein phosphatase</fullName>
    </submittedName>
</protein>
<evidence type="ECO:0000313" key="3">
    <source>
        <dbReference type="Proteomes" id="UP000292307"/>
    </source>
</evidence>
<dbReference type="Pfam" id="PF13672">
    <property type="entry name" value="PP2C_2"/>
    <property type="match status" value="1"/>
</dbReference>
<accession>A0ABX5RTU2</accession>